<evidence type="ECO:0000256" key="3">
    <source>
        <dbReference type="ARBA" id="ARBA00005842"/>
    </source>
</evidence>
<evidence type="ECO:0000256" key="2">
    <source>
        <dbReference type="ARBA" id="ARBA00003213"/>
    </source>
</evidence>
<sequence length="303" mass="34668">MLNNKKFLISVVGPTAIGKTALSIKLANYFKTEIISADSRQFFKEMSIGTAAPTEEELTAAPHHFIHHKSITEDYNVGAFEKEALKKIEELHQKHDIVIMVGGSGLYVDAVTKGLDYFPDVDPKIREQLNYTLEKEGLEALQLQLKNLDIVAYNTIAIDNPHRVIRALEICIGTNKPYSSFLNKEKNKRPFKTITIGLTADREIIYNRINKRVDIMVENGLIDEVKSLIEHKHLNALNTVGYKEIFNALDNTWSLDFAISEIKKNSRRFAKRQLTWFKRNNDTLWFDYLAPLEKIIASIKSNM</sequence>
<feature type="binding site" evidence="10">
    <location>
        <begin position="13"/>
        <end position="20"/>
    </location>
    <ligand>
        <name>ATP</name>
        <dbReference type="ChEBI" id="CHEBI:30616"/>
    </ligand>
</feature>
<dbReference type="GO" id="GO:0005524">
    <property type="term" value="F:ATP binding"/>
    <property type="evidence" value="ECO:0007669"/>
    <property type="project" value="UniProtKB-UniRule"/>
</dbReference>
<dbReference type="InterPro" id="IPR018022">
    <property type="entry name" value="IPT"/>
</dbReference>
<name>A0A2T1NH51_9FLAO</name>
<evidence type="ECO:0000256" key="1">
    <source>
        <dbReference type="ARBA" id="ARBA00001946"/>
    </source>
</evidence>
<evidence type="ECO:0000256" key="9">
    <source>
        <dbReference type="ARBA" id="ARBA00049563"/>
    </source>
</evidence>
<reference evidence="14 15" key="1">
    <citation type="submission" date="2018-03" db="EMBL/GenBank/DDBJ databases">
        <title>Mesoflavibacter sp. HG37 and Mesoflavibacter sp. HG96 sp.nov., two marine bacteria isolated from seawater of Western Pacific Ocean.</title>
        <authorList>
            <person name="Cheng H."/>
            <person name="Wu Y.-H."/>
            <person name="Guo L.-L."/>
            <person name="Xu X.-W."/>
        </authorList>
    </citation>
    <scope>NUCLEOTIDE SEQUENCE [LARGE SCALE GENOMIC DNA]</scope>
    <source>
        <strain evidence="14 15">KCTC 42117</strain>
    </source>
</reference>
<comment type="caution">
    <text evidence="14">The sequence shown here is derived from an EMBL/GenBank/DDBJ whole genome shotgun (WGS) entry which is preliminary data.</text>
</comment>
<dbReference type="PANTHER" id="PTHR11088:SF60">
    <property type="entry name" value="TRNA DIMETHYLALLYLTRANSFERASE"/>
    <property type="match status" value="1"/>
</dbReference>
<dbReference type="NCBIfam" id="TIGR00174">
    <property type="entry name" value="miaA"/>
    <property type="match status" value="1"/>
</dbReference>
<evidence type="ECO:0000256" key="13">
    <source>
        <dbReference type="RuleBase" id="RU003785"/>
    </source>
</evidence>
<protein>
    <recommendedName>
        <fullName evidence="10">tRNA dimethylallyltransferase</fullName>
        <ecNumber evidence="10">2.5.1.75</ecNumber>
    </recommendedName>
    <alternativeName>
        <fullName evidence="10">Dimethylallyl diphosphate:tRNA dimethylallyltransferase</fullName>
        <shortName evidence="10">DMAPP:tRNA dimethylallyltransferase</shortName>
        <shortName evidence="10">DMATase</shortName>
    </alternativeName>
    <alternativeName>
        <fullName evidence="10">Isopentenyl-diphosphate:tRNA isopentenyltransferase</fullName>
        <shortName evidence="10">IPP transferase</shortName>
        <shortName evidence="10">IPPT</shortName>
        <shortName evidence="10">IPTase</shortName>
    </alternativeName>
</protein>
<feature type="region of interest" description="Interaction with substrate tRNA" evidence="10">
    <location>
        <begin position="38"/>
        <end position="41"/>
    </location>
</feature>
<dbReference type="Pfam" id="PF01715">
    <property type="entry name" value="IPPT"/>
    <property type="match status" value="1"/>
</dbReference>
<evidence type="ECO:0000256" key="6">
    <source>
        <dbReference type="ARBA" id="ARBA00022741"/>
    </source>
</evidence>
<dbReference type="InterPro" id="IPR027417">
    <property type="entry name" value="P-loop_NTPase"/>
</dbReference>
<feature type="binding site" evidence="10">
    <location>
        <begin position="15"/>
        <end position="20"/>
    </location>
    <ligand>
        <name>substrate</name>
    </ligand>
</feature>
<gene>
    <name evidence="10" type="primary">miaA</name>
    <name evidence="14" type="ORF">C7H61_06380</name>
</gene>
<dbReference type="GO" id="GO:0052381">
    <property type="term" value="F:tRNA dimethylallyltransferase activity"/>
    <property type="evidence" value="ECO:0007669"/>
    <property type="project" value="UniProtKB-UniRule"/>
</dbReference>
<dbReference type="InterPro" id="IPR039657">
    <property type="entry name" value="Dimethylallyltransferase"/>
</dbReference>
<comment type="function">
    <text evidence="2 10 12">Catalyzes the transfer of a dimethylallyl group onto the adenine at position 37 in tRNAs that read codons beginning with uridine, leading to the formation of N6-(dimethylallyl)adenosine (i(6)A).</text>
</comment>
<evidence type="ECO:0000256" key="11">
    <source>
        <dbReference type="RuleBase" id="RU003783"/>
    </source>
</evidence>
<evidence type="ECO:0000256" key="7">
    <source>
        <dbReference type="ARBA" id="ARBA00022840"/>
    </source>
</evidence>
<dbReference type="AlphaFoldDB" id="A0A2T1NH51"/>
<dbReference type="EC" id="2.5.1.75" evidence="10"/>
<keyword evidence="6 10" id="KW-0547">Nucleotide-binding</keyword>
<evidence type="ECO:0000256" key="12">
    <source>
        <dbReference type="RuleBase" id="RU003784"/>
    </source>
</evidence>
<comment type="catalytic activity">
    <reaction evidence="9 10 11">
        <text>adenosine(37) in tRNA + dimethylallyl diphosphate = N(6)-dimethylallyladenosine(37) in tRNA + diphosphate</text>
        <dbReference type="Rhea" id="RHEA:26482"/>
        <dbReference type="Rhea" id="RHEA-COMP:10162"/>
        <dbReference type="Rhea" id="RHEA-COMP:10375"/>
        <dbReference type="ChEBI" id="CHEBI:33019"/>
        <dbReference type="ChEBI" id="CHEBI:57623"/>
        <dbReference type="ChEBI" id="CHEBI:74411"/>
        <dbReference type="ChEBI" id="CHEBI:74415"/>
        <dbReference type="EC" id="2.5.1.75"/>
    </reaction>
</comment>
<accession>A0A2T1NH51</accession>
<dbReference type="OrthoDB" id="9776390at2"/>
<comment type="subunit">
    <text evidence="10">Monomer.</text>
</comment>
<dbReference type="PANTHER" id="PTHR11088">
    <property type="entry name" value="TRNA DIMETHYLALLYLTRANSFERASE"/>
    <property type="match status" value="1"/>
</dbReference>
<dbReference type="Proteomes" id="UP000238430">
    <property type="component" value="Unassembled WGS sequence"/>
</dbReference>
<evidence type="ECO:0000256" key="4">
    <source>
        <dbReference type="ARBA" id="ARBA00022679"/>
    </source>
</evidence>
<keyword evidence="7 10" id="KW-0067">ATP-binding</keyword>
<comment type="similarity">
    <text evidence="3 10 13">Belongs to the IPP transferase family.</text>
</comment>
<keyword evidence="15" id="KW-1185">Reference proteome</keyword>
<keyword evidence="8 10" id="KW-0460">Magnesium</keyword>
<dbReference type="HAMAP" id="MF_00185">
    <property type="entry name" value="IPP_trans"/>
    <property type="match status" value="1"/>
</dbReference>
<dbReference type="SUPFAM" id="SSF52540">
    <property type="entry name" value="P-loop containing nucleoside triphosphate hydrolases"/>
    <property type="match status" value="2"/>
</dbReference>
<comment type="cofactor">
    <cofactor evidence="1 10">
        <name>Mg(2+)</name>
        <dbReference type="ChEBI" id="CHEBI:18420"/>
    </cofactor>
</comment>
<keyword evidence="5 10" id="KW-0819">tRNA processing</keyword>
<evidence type="ECO:0000313" key="15">
    <source>
        <dbReference type="Proteomes" id="UP000238430"/>
    </source>
</evidence>
<proteinExistence type="inferred from homology"/>
<keyword evidence="4 10" id="KW-0808">Transferase</keyword>
<evidence type="ECO:0000256" key="10">
    <source>
        <dbReference type="HAMAP-Rule" id="MF_00185"/>
    </source>
</evidence>
<feature type="site" description="Interaction with substrate tRNA" evidence="10">
    <location>
        <position position="104"/>
    </location>
</feature>
<feature type="site" description="Interaction with substrate tRNA" evidence="10">
    <location>
        <position position="126"/>
    </location>
</feature>
<dbReference type="GO" id="GO:0006400">
    <property type="term" value="P:tRNA modification"/>
    <property type="evidence" value="ECO:0007669"/>
    <property type="project" value="TreeGrafter"/>
</dbReference>
<dbReference type="Gene3D" id="3.40.50.300">
    <property type="entry name" value="P-loop containing nucleotide triphosphate hydrolases"/>
    <property type="match status" value="1"/>
</dbReference>
<evidence type="ECO:0000313" key="14">
    <source>
        <dbReference type="EMBL" id="PSG92199.1"/>
    </source>
</evidence>
<dbReference type="EMBL" id="PXOT01000020">
    <property type="protein sequence ID" value="PSG92199.1"/>
    <property type="molecule type" value="Genomic_DNA"/>
</dbReference>
<comment type="caution">
    <text evidence="10">Lacks conserved residue(s) required for the propagation of feature annotation.</text>
</comment>
<organism evidence="14 15">
    <name type="scientific">Mesoflavibacter zeaxanthinifaciens subsp. sabulilitoris</name>
    <dbReference type="NCBI Taxonomy" id="1520893"/>
    <lineage>
        <taxon>Bacteria</taxon>
        <taxon>Pseudomonadati</taxon>
        <taxon>Bacteroidota</taxon>
        <taxon>Flavobacteriia</taxon>
        <taxon>Flavobacteriales</taxon>
        <taxon>Flavobacteriaceae</taxon>
        <taxon>Mesoflavibacter</taxon>
    </lineage>
</organism>
<evidence type="ECO:0000256" key="5">
    <source>
        <dbReference type="ARBA" id="ARBA00022694"/>
    </source>
</evidence>
<dbReference type="Gene3D" id="1.10.20.140">
    <property type="match status" value="1"/>
</dbReference>
<evidence type="ECO:0000256" key="8">
    <source>
        <dbReference type="ARBA" id="ARBA00022842"/>
    </source>
</evidence>